<evidence type="ECO:0000256" key="2">
    <source>
        <dbReference type="ARBA" id="ARBA00022679"/>
    </source>
</evidence>
<keyword evidence="2" id="KW-0808">Transferase</keyword>
<comment type="similarity">
    <text evidence="1">Belongs to the sulfotransferase 1 family.</text>
</comment>
<dbReference type="PANTHER" id="PTHR11783">
    <property type="entry name" value="SULFOTRANSFERASE SULT"/>
    <property type="match status" value="1"/>
</dbReference>
<dbReference type="GO" id="GO:0008146">
    <property type="term" value="F:sulfotransferase activity"/>
    <property type="evidence" value="ECO:0007669"/>
    <property type="project" value="InterPro"/>
</dbReference>
<sequence length="343" mass="38657">MKSLSLMGSNLAVAVAVRAKLGLIAALAIFACLINHGNCLPNCNSGSDCCDFFDNSAHSCECFEPMNDGDPHSTSLCSTDRSTVTYVMKGIPKSGTTWLDVLTGNMIKAACPLKNGTETNTCTLTTAPCAHQVVPRDKFKLHWNGATKVDYAVCDHNKHMHPLDGSIERSIWIIRDPRDQAISRHYFTGGKKPIPVAVAQKNLQASISDFKKWYNWVNNLKHHEVLVFRYEALNQGNKHILKQIYDFFGISCTVPFTDELSGHIFDLSSFENMKAKEKNHTLLEPSQRKQNKGNPKVRSGKNYGYRYEHPPDFVVRADQLFKQDPLLNRMFESYRVRCHGDEE</sequence>
<dbReference type="InterPro" id="IPR000863">
    <property type="entry name" value="Sulfotransferase_dom"/>
</dbReference>
<gene>
    <name evidence="4" type="ORF">HAKA00212_LOCUS5934</name>
</gene>
<evidence type="ECO:0000313" key="4">
    <source>
        <dbReference type="EMBL" id="CAE0627256.1"/>
    </source>
</evidence>
<reference evidence="4" key="1">
    <citation type="submission" date="2021-01" db="EMBL/GenBank/DDBJ databases">
        <authorList>
            <person name="Corre E."/>
            <person name="Pelletier E."/>
            <person name="Niang G."/>
            <person name="Scheremetjew M."/>
            <person name="Finn R."/>
            <person name="Kale V."/>
            <person name="Holt S."/>
            <person name="Cochrane G."/>
            <person name="Meng A."/>
            <person name="Brown T."/>
            <person name="Cohen L."/>
        </authorList>
    </citation>
    <scope>NUCLEOTIDE SEQUENCE</scope>
    <source>
        <strain evidence="4">CCMP3107</strain>
    </source>
</reference>
<proteinExistence type="inferred from homology"/>
<name>A0A6V1PAD8_HETAK</name>
<dbReference type="InterPro" id="IPR027417">
    <property type="entry name" value="P-loop_NTPase"/>
</dbReference>
<feature type="domain" description="Sulfotransferase" evidence="3">
    <location>
        <begin position="89"/>
        <end position="323"/>
    </location>
</feature>
<dbReference type="PROSITE" id="PS51257">
    <property type="entry name" value="PROKAR_LIPOPROTEIN"/>
    <property type="match status" value="1"/>
</dbReference>
<protein>
    <recommendedName>
        <fullName evidence="3">Sulfotransferase domain-containing protein</fullName>
    </recommendedName>
</protein>
<dbReference type="Pfam" id="PF00685">
    <property type="entry name" value="Sulfotransfer_1"/>
    <property type="match status" value="1"/>
</dbReference>
<dbReference type="EMBL" id="HBIU01013043">
    <property type="protein sequence ID" value="CAE0627256.1"/>
    <property type="molecule type" value="Transcribed_RNA"/>
</dbReference>
<organism evidence="4">
    <name type="scientific">Heterosigma akashiwo</name>
    <name type="common">Chromophytic alga</name>
    <name type="synonym">Heterosigma carterae</name>
    <dbReference type="NCBI Taxonomy" id="2829"/>
    <lineage>
        <taxon>Eukaryota</taxon>
        <taxon>Sar</taxon>
        <taxon>Stramenopiles</taxon>
        <taxon>Ochrophyta</taxon>
        <taxon>Raphidophyceae</taxon>
        <taxon>Chattonellales</taxon>
        <taxon>Chattonellaceae</taxon>
        <taxon>Heterosigma</taxon>
    </lineage>
</organism>
<dbReference type="AlphaFoldDB" id="A0A6V1PAD8"/>
<evidence type="ECO:0000259" key="3">
    <source>
        <dbReference type="Pfam" id="PF00685"/>
    </source>
</evidence>
<dbReference type="SUPFAM" id="SSF52540">
    <property type="entry name" value="P-loop containing nucleoside triphosphate hydrolases"/>
    <property type="match status" value="1"/>
</dbReference>
<evidence type="ECO:0000256" key="1">
    <source>
        <dbReference type="ARBA" id="ARBA00005771"/>
    </source>
</evidence>
<accession>A0A6V1PAD8</accession>
<dbReference type="Gene3D" id="3.40.50.300">
    <property type="entry name" value="P-loop containing nucleotide triphosphate hydrolases"/>
    <property type="match status" value="1"/>
</dbReference>